<reference evidence="1" key="1">
    <citation type="journal article" date="2012" name="Nat. Commun.">
        <title>The genome of Prunus mume.</title>
        <authorList>
            <person name="Zhang Q."/>
            <person name="Chen W."/>
            <person name="Sun L."/>
            <person name="Zhao F."/>
            <person name="Huang B."/>
            <person name="Yang W."/>
            <person name="Tao Y."/>
            <person name="Wang J."/>
            <person name="Yuan Z."/>
            <person name="Fan G."/>
            <person name="Xing Z."/>
            <person name="Han C."/>
            <person name="Pan H."/>
            <person name="Zhong X."/>
            <person name="Shi W."/>
            <person name="Liang X."/>
            <person name="Du D."/>
            <person name="Sun F."/>
            <person name="Xu Z."/>
            <person name="Hao R."/>
            <person name="Lv T."/>
            <person name="Lv Y."/>
            <person name="Zheng Z."/>
            <person name="Sun M."/>
            <person name="Luo L."/>
            <person name="Cai M."/>
            <person name="Gao Y."/>
            <person name="Wang J."/>
            <person name="Yin Y."/>
            <person name="Xu X."/>
            <person name="Cheng T."/>
            <person name="Wang J."/>
        </authorList>
    </citation>
    <scope>NUCLEOTIDE SEQUENCE [LARGE SCALE GENOMIC DNA]</scope>
</reference>
<accession>A0ABM0P954</accession>
<dbReference type="Pfam" id="PF03087">
    <property type="entry name" value="BPS1"/>
    <property type="match status" value="1"/>
</dbReference>
<dbReference type="RefSeq" id="XP_008236143.1">
    <property type="nucleotide sequence ID" value="XM_008237921.1"/>
</dbReference>
<evidence type="ECO:0000313" key="1">
    <source>
        <dbReference type="Proteomes" id="UP000694861"/>
    </source>
</evidence>
<organism evidence="1 2">
    <name type="scientific">Prunus mume</name>
    <name type="common">Japanese apricot</name>
    <name type="synonym">Armeniaca mume</name>
    <dbReference type="NCBI Taxonomy" id="102107"/>
    <lineage>
        <taxon>Eukaryota</taxon>
        <taxon>Viridiplantae</taxon>
        <taxon>Streptophyta</taxon>
        <taxon>Embryophyta</taxon>
        <taxon>Tracheophyta</taxon>
        <taxon>Spermatophyta</taxon>
        <taxon>Magnoliopsida</taxon>
        <taxon>eudicotyledons</taxon>
        <taxon>Gunneridae</taxon>
        <taxon>Pentapetalae</taxon>
        <taxon>rosids</taxon>
        <taxon>fabids</taxon>
        <taxon>Rosales</taxon>
        <taxon>Rosaceae</taxon>
        <taxon>Amygdaloideae</taxon>
        <taxon>Amygdaleae</taxon>
        <taxon>Prunus</taxon>
    </lineage>
</organism>
<dbReference type="PANTHER" id="PTHR33070">
    <property type="entry name" value="OS06G0725500 PROTEIN"/>
    <property type="match status" value="1"/>
</dbReference>
<proteinExistence type="predicted"/>
<dbReference type="InterPro" id="IPR004320">
    <property type="entry name" value="BPS1_pln"/>
</dbReference>
<gene>
    <name evidence="2" type="primary">LOC103334939</name>
</gene>
<evidence type="ECO:0000313" key="2">
    <source>
        <dbReference type="RefSeq" id="XP_008236143.1"/>
    </source>
</evidence>
<dbReference type="GeneID" id="103334939"/>
<protein>
    <submittedName>
        <fullName evidence="2">Uncharacterized protein LOC103334939</fullName>
    </submittedName>
</protein>
<dbReference type="Proteomes" id="UP000694861">
    <property type="component" value="Linkage group LG6"/>
</dbReference>
<sequence length="282" mass="31616">MAFHTRSNSFPSRPHPVLQEVDELLQIEISESTSASSSSISHKLSGLQDLHDCVDRLLQLPLTQQALAQEQNEKWANELLDGSLRLLDVSSSAKDAILQTKECVQDLQSIIRRRGGETGLTSEVRKYLTSRKMVKKAIQKAMKNLKGTKNRSTFSSLNKDDETFSVVSKLREVEAITLTVFESLLSFISGPKSQPSSWSLVSKMMQSKKVACEETTEINEFAEVDAALNSLIRHKASKPSADDAHNQLDQLESFIQDQEQGLECLFRQMIKTRVSLLNILNH</sequence>
<reference evidence="2" key="2">
    <citation type="submission" date="2025-08" db="UniProtKB">
        <authorList>
            <consortium name="RefSeq"/>
        </authorList>
    </citation>
    <scope>IDENTIFICATION</scope>
</reference>
<dbReference type="PANTHER" id="PTHR33070:SF129">
    <property type="entry name" value="DUF241 DOMAIN PROTEIN"/>
    <property type="match status" value="1"/>
</dbReference>
<name>A0ABM0P954_PRUMU</name>
<keyword evidence="1" id="KW-1185">Reference proteome</keyword>